<comment type="caution">
    <text evidence="1">The sequence shown here is derived from an EMBL/GenBank/DDBJ whole genome shotgun (WGS) entry which is preliminary data.</text>
</comment>
<sequence>MASTKTNQFTILIRELWQQGAYVESFPTTDDVYHVWEVNGEKYTYSASAASETRAGNDQKAYPFESIFGDKGNASH</sequence>
<organism evidence="1 2">
    <name type="scientific">Fischerella major NIES-592</name>
    <dbReference type="NCBI Taxonomy" id="210994"/>
    <lineage>
        <taxon>Bacteria</taxon>
        <taxon>Bacillati</taxon>
        <taxon>Cyanobacteriota</taxon>
        <taxon>Cyanophyceae</taxon>
        <taxon>Nostocales</taxon>
        <taxon>Hapalosiphonaceae</taxon>
        <taxon>Fischerella</taxon>
    </lineage>
</organism>
<dbReference type="RefSeq" id="WP_073555414.1">
    <property type="nucleotide sequence ID" value="NZ_MRCA01000003.1"/>
</dbReference>
<reference evidence="1 2" key="1">
    <citation type="submission" date="2016-11" db="EMBL/GenBank/DDBJ databases">
        <title>Draft Genome Sequences of Nine Cyanobacterial Strains from Diverse Habitats.</title>
        <authorList>
            <person name="Zhu T."/>
            <person name="Hou S."/>
            <person name="Lu X."/>
            <person name="Hess W.R."/>
        </authorList>
    </citation>
    <scope>NUCLEOTIDE SEQUENCE [LARGE SCALE GENOMIC DNA]</scope>
    <source>
        <strain evidence="1 2">NIES-592</strain>
    </source>
</reference>
<evidence type="ECO:0000313" key="2">
    <source>
        <dbReference type="Proteomes" id="UP000186391"/>
    </source>
</evidence>
<evidence type="ECO:0000313" key="1">
    <source>
        <dbReference type="EMBL" id="OKH14817.1"/>
    </source>
</evidence>
<protein>
    <submittedName>
        <fullName evidence="1">Uncharacterized protein</fullName>
    </submittedName>
</protein>
<name>A0A1U7H1E5_9CYAN</name>
<dbReference type="AlphaFoldDB" id="A0A1U7H1E5"/>
<keyword evidence="2" id="KW-1185">Reference proteome</keyword>
<dbReference type="Proteomes" id="UP000186391">
    <property type="component" value="Unassembled WGS sequence"/>
</dbReference>
<accession>A0A1U7H1E5</accession>
<gene>
    <name evidence="1" type="ORF">NIES592_08040</name>
</gene>
<proteinExistence type="predicted"/>
<dbReference type="EMBL" id="MRCA01000003">
    <property type="protein sequence ID" value="OKH14817.1"/>
    <property type="molecule type" value="Genomic_DNA"/>
</dbReference>